<dbReference type="AlphaFoldDB" id="A0A8X6TEJ5"/>
<name>A0A8X6TEJ5_NEPPI</name>
<comment type="caution">
    <text evidence="2">The sequence shown here is derived from an EMBL/GenBank/DDBJ whole genome shotgun (WGS) entry which is preliminary data.</text>
</comment>
<dbReference type="Proteomes" id="UP000887013">
    <property type="component" value="Unassembled WGS sequence"/>
</dbReference>
<feature type="region of interest" description="Disordered" evidence="1">
    <location>
        <begin position="40"/>
        <end position="66"/>
    </location>
</feature>
<dbReference type="EMBL" id="BMAW01101535">
    <property type="protein sequence ID" value="GFS99854.1"/>
    <property type="molecule type" value="Genomic_DNA"/>
</dbReference>
<proteinExistence type="predicted"/>
<keyword evidence="3" id="KW-1185">Reference proteome</keyword>
<feature type="compositionally biased region" description="Basic and acidic residues" evidence="1">
    <location>
        <begin position="47"/>
        <end position="58"/>
    </location>
</feature>
<evidence type="ECO:0000313" key="3">
    <source>
        <dbReference type="Proteomes" id="UP000887013"/>
    </source>
</evidence>
<accession>A0A8X6TEJ5</accession>
<organism evidence="2 3">
    <name type="scientific">Nephila pilipes</name>
    <name type="common">Giant wood spider</name>
    <name type="synonym">Nephila maculata</name>
    <dbReference type="NCBI Taxonomy" id="299642"/>
    <lineage>
        <taxon>Eukaryota</taxon>
        <taxon>Metazoa</taxon>
        <taxon>Ecdysozoa</taxon>
        <taxon>Arthropoda</taxon>
        <taxon>Chelicerata</taxon>
        <taxon>Arachnida</taxon>
        <taxon>Araneae</taxon>
        <taxon>Araneomorphae</taxon>
        <taxon>Entelegynae</taxon>
        <taxon>Araneoidea</taxon>
        <taxon>Nephilidae</taxon>
        <taxon>Nephila</taxon>
    </lineage>
</organism>
<evidence type="ECO:0000256" key="1">
    <source>
        <dbReference type="SAM" id="MobiDB-lite"/>
    </source>
</evidence>
<reference evidence="2" key="1">
    <citation type="submission" date="2020-08" db="EMBL/GenBank/DDBJ databases">
        <title>Multicomponent nature underlies the extraordinary mechanical properties of spider dragline silk.</title>
        <authorList>
            <person name="Kono N."/>
            <person name="Nakamura H."/>
            <person name="Mori M."/>
            <person name="Yoshida Y."/>
            <person name="Ohtoshi R."/>
            <person name="Malay A.D."/>
            <person name="Moran D.A.P."/>
            <person name="Tomita M."/>
            <person name="Numata K."/>
            <person name="Arakawa K."/>
        </authorList>
    </citation>
    <scope>NUCLEOTIDE SEQUENCE</scope>
</reference>
<sequence length="122" mass="14045">MKNICLRKQTFPLHLFSVISGVRSFVSRLLHGRNFARRVPQLTPPPLHKEAHASDDHQPSQSETGNSYWKIMDRINPAKEFISSKGIVVFGFFLQRVFHIRQVVAFLLLEFESNSATKKQNP</sequence>
<evidence type="ECO:0000313" key="2">
    <source>
        <dbReference type="EMBL" id="GFS99854.1"/>
    </source>
</evidence>
<protein>
    <submittedName>
        <fullName evidence="2">Uncharacterized protein</fullName>
    </submittedName>
</protein>
<gene>
    <name evidence="2" type="ORF">NPIL_417741</name>
</gene>